<dbReference type="PANTHER" id="PTHR14952">
    <property type="entry name" value="ROPPORIN-1-LIKE PROTEIN"/>
    <property type="match status" value="1"/>
</dbReference>
<reference evidence="5" key="1">
    <citation type="submission" date="2023-06" db="EMBL/GenBank/DDBJ databases">
        <authorList>
            <person name="Kurt Z."/>
        </authorList>
    </citation>
    <scope>NUCLEOTIDE SEQUENCE</scope>
</reference>
<accession>A0AA86PRG0</accession>
<evidence type="ECO:0000313" key="6">
    <source>
        <dbReference type="EMBL" id="CAL5993705.1"/>
    </source>
</evidence>
<sequence>MQERIYCSEQIKIPASYPEIMKQYSKSVLAEQPSDLIDFSIKYFGRLASEKTAAPTQPFIPNVKQISDLYKSDLKSAQPAQIPSVLKSVVPEHVLSQINTWHKFATQQLKIEADSSEQPKLYLIILFCLVSPSMYEVLSSVFFCLQNGKMGYISANDCKFVFGVLSKLDYRIEKNALDAVKEITAQKTDVFIDDIVAKLGIKK</sequence>
<evidence type="ECO:0000256" key="2">
    <source>
        <dbReference type="ARBA" id="ARBA00022846"/>
    </source>
</evidence>
<comment type="similarity">
    <text evidence="4">Belongs to the ropporin family.</text>
</comment>
<name>A0AA86PRG0_9EUKA</name>
<dbReference type="PANTHER" id="PTHR14952:SF9">
    <property type="entry name" value="EF-HAND DOMAIN-CONTAINING PROTEIN"/>
    <property type="match status" value="1"/>
</dbReference>
<gene>
    <name evidence="6" type="ORF">HINF_LOCUS13198</name>
    <name evidence="5" type="ORF">HINF_LOCUS29708</name>
</gene>
<dbReference type="EMBL" id="CATOUU010000697">
    <property type="protein sequence ID" value="CAI9942063.1"/>
    <property type="molecule type" value="Genomic_DNA"/>
</dbReference>
<evidence type="ECO:0000256" key="4">
    <source>
        <dbReference type="ARBA" id="ARBA00035651"/>
    </source>
</evidence>
<organism evidence="5">
    <name type="scientific">Hexamita inflata</name>
    <dbReference type="NCBI Taxonomy" id="28002"/>
    <lineage>
        <taxon>Eukaryota</taxon>
        <taxon>Metamonada</taxon>
        <taxon>Diplomonadida</taxon>
        <taxon>Hexamitidae</taxon>
        <taxon>Hexamitinae</taxon>
        <taxon>Hexamita</taxon>
    </lineage>
</organism>
<keyword evidence="2" id="KW-0969">Cilium</keyword>
<protein>
    <submittedName>
        <fullName evidence="5">Regulatory subunit of cAMP-dependent protein kinase</fullName>
    </submittedName>
    <submittedName>
        <fullName evidence="6">Regulatory_subunit of cAMP-dependent protein kinase</fullName>
    </submittedName>
</protein>
<dbReference type="Gene3D" id="1.20.890.10">
    <property type="entry name" value="cAMP-dependent protein kinase regulatory subunit, dimerization-anchoring domain"/>
    <property type="match status" value="1"/>
</dbReference>
<evidence type="ECO:0000256" key="1">
    <source>
        <dbReference type="ARBA" id="ARBA00004230"/>
    </source>
</evidence>
<keyword evidence="7" id="KW-1185">Reference proteome</keyword>
<comment type="caution">
    <text evidence="5">The sequence shown here is derived from an EMBL/GenBank/DDBJ whole genome shotgun (WGS) entry which is preliminary data.</text>
</comment>
<comment type="subcellular location">
    <subcellularLocation>
        <location evidence="1">Cell projection</location>
        <location evidence="1">Cilium</location>
        <location evidence="1">Flagellum</location>
    </subcellularLocation>
</comment>
<dbReference type="EMBL" id="CAXDID020000030">
    <property type="protein sequence ID" value="CAL5993705.1"/>
    <property type="molecule type" value="Genomic_DNA"/>
</dbReference>
<proteinExistence type="inferred from homology"/>
<dbReference type="SUPFAM" id="SSF47391">
    <property type="entry name" value="Dimerization-anchoring domain of cAMP-dependent PK regulatory subunit"/>
    <property type="match status" value="1"/>
</dbReference>
<reference evidence="6 7" key="2">
    <citation type="submission" date="2024-07" db="EMBL/GenBank/DDBJ databases">
        <authorList>
            <person name="Akdeniz Z."/>
        </authorList>
    </citation>
    <scope>NUCLEOTIDE SEQUENCE [LARGE SCALE GENOMIC DNA]</scope>
</reference>
<keyword evidence="2" id="KW-0282">Flagellum</keyword>
<evidence type="ECO:0000313" key="5">
    <source>
        <dbReference type="EMBL" id="CAI9942063.1"/>
    </source>
</evidence>
<dbReference type="GO" id="GO:0031514">
    <property type="term" value="C:motile cilium"/>
    <property type="evidence" value="ECO:0007669"/>
    <property type="project" value="UniProtKB-SubCell"/>
</dbReference>
<dbReference type="AlphaFoldDB" id="A0AA86PRG0"/>
<dbReference type="Proteomes" id="UP001642409">
    <property type="component" value="Unassembled WGS sequence"/>
</dbReference>
<keyword evidence="3" id="KW-0966">Cell projection</keyword>
<evidence type="ECO:0000313" key="7">
    <source>
        <dbReference type="Proteomes" id="UP001642409"/>
    </source>
</evidence>
<evidence type="ECO:0000256" key="3">
    <source>
        <dbReference type="ARBA" id="ARBA00023273"/>
    </source>
</evidence>